<feature type="transmembrane region" description="Helical" evidence="8">
    <location>
        <begin position="335"/>
        <end position="362"/>
    </location>
</feature>
<evidence type="ECO:0000256" key="5">
    <source>
        <dbReference type="ARBA" id="ARBA00022692"/>
    </source>
</evidence>
<feature type="transmembrane region" description="Helical" evidence="8">
    <location>
        <begin position="17"/>
        <end position="41"/>
    </location>
</feature>
<organism evidence="10 11">
    <name type="scientific">Xanthomonas rydalmerensis</name>
    <dbReference type="NCBI Taxonomy" id="3046274"/>
    <lineage>
        <taxon>Bacteria</taxon>
        <taxon>Pseudomonadati</taxon>
        <taxon>Pseudomonadota</taxon>
        <taxon>Gammaproteobacteria</taxon>
        <taxon>Lysobacterales</taxon>
        <taxon>Lysobacteraceae</taxon>
        <taxon>Xanthomonas</taxon>
    </lineage>
</organism>
<keyword evidence="3" id="KW-1003">Cell membrane</keyword>
<dbReference type="Proteomes" id="UP001302020">
    <property type="component" value="Chromosome"/>
</dbReference>
<dbReference type="EMBL" id="CP126172">
    <property type="protein sequence ID" value="WOS42313.1"/>
    <property type="molecule type" value="Genomic_DNA"/>
</dbReference>
<keyword evidence="6 8" id="KW-1133">Transmembrane helix</keyword>
<evidence type="ECO:0000256" key="6">
    <source>
        <dbReference type="ARBA" id="ARBA00022989"/>
    </source>
</evidence>
<evidence type="ECO:0000259" key="9">
    <source>
        <dbReference type="PROSITE" id="PS50850"/>
    </source>
</evidence>
<accession>A0ABZ0JSM1</accession>
<feature type="transmembrane region" description="Helical" evidence="8">
    <location>
        <begin position="243"/>
        <end position="268"/>
    </location>
</feature>
<feature type="transmembrane region" description="Helical" evidence="8">
    <location>
        <begin position="309"/>
        <end position="329"/>
    </location>
</feature>
<keyword evidence="5 8" id="KW-0812">Transmembrane</keyword>
<feature type="transmembrane region" description="Helical" evidence="8">
    <location>
        <begin position="374"/>
        <end position="396"/>
    </location>
</feature>
<evidence type="ECO:0000256" key="2">
    <source>
        <dbReference type="ARBA" id="ARBA00022448"/>
    </source>
</evidence>
<dbReference type="PANTHER" id="PTHR43045">
    <property type="entry name" value="SHIKIMATE TRANSPORTER"/>
    <property type="match status" value="1"/>
</dbReference>
<name>A0ABZ0JSM1_9XANT</name>
<dbReference type="RefSeq" id="WP_317844984.1">
    <property type="nucleotide sequence ID" value="NZ_CP126170.1"/>
</dbReference>
<dbReference type="PANTHER" id="PTHR43045:SF2">
    <property type="entry name" value="INNER MEMBRANE METABOLITE TRANSPORT PROTEIN YHJE"/>
    <property type="match status" value="1"/>
</dbReference>
<dbReference type="PROSITE" id="PS50850">
    <property type="entry name" value="MFS"/>
    <property type="match status" value="1"/>
</dbReference>
<gene>
    <name evidence="10" type="ORF">QN243_07700</name>
</gene>
<protein>
    <submittedName>
        <fullName evidence="10">MFS transporter</fullName>
    </submittedName>
</protein>
<reference evidence="10 11" key="1">
    <citation type="submission" date="2023-05" db="EMBL/GenBank/DDBJ databases">
        <title>Xanthomonas rydalmerenesis sp. nov., a novel Xanthomonas species isolated from Fragaria x ananassa.</title>
        <authorList>
            <person name="McKnight D.J.E."/>
            <person name="Wong-Bajracharya J."/>
            <person name="Okoh E.B."/>
            <person name="Snijders F."/>
            <person name="Lidbetter F."/>
            <person name="Webster J."/>
            <person name="Djordjevic S.P."/>
            <person name="Bogema D.R."/>
            <person name="Chapman T.A."/>
        </authorList>
    </citation>
    <scope>NUCLEOTIDE SEQUENCE [LARGE SCALE GENOMIC DNA]</scope>
    <source>
        <strain evidence="10 11">DAR34883</strain>
    </source>
</reference>
<keyword evidence="11" id="KW-1185">Reference proteome</keyword>
<dbReference type="SUPFAM" id="SSF103473">
    <property type="entry name" value="MFS general substrate transporter"/>
    <property type="match status" value="1"/>
</dbReference>
<dbReference type="InterPro" id="IPR011701">
    <property type="entry name" value="MFS"/>
</dbReference>
<feature type="transmembrane region" description="Helical" evidence="8">
    <location>
        <begin position="280"/>
        <end position="302"/>
    </location>
</feature>
<dbReference type="InterPro" id="IPR036259">
    <property type="entry name" value="MFS_trans_sf"/>
</dbReference>
<keyword evidence="7 8" id="KW-0472">Membrane</keyword>
<comment type="subcellular location">
    <subcellularLocation>
        <location evidence="1">Cell inner membrane</location>
        <topology evidence="1">Multi-pass membrane protein</topology>
    </subcellularLocation>
</comment>
<proteinExistence type="predicted"/>
<keyword evidence="2" id="KW-0813">Transport</keyword>
<dbReference type="NCBIfam" id="TIGR00883">
    <property type="entry name" value="2A0106"/>
    <property type="match status" value="1"/>
</dbReference>
<dbReference type="Gene3D" id="1.20.1250.20">
    <property type="entry name" value="MFS general substrate transporter like domains"/>
    <property type="match status" value="2"/>
</dbReference>
<feature type="transmembrane region" description="Helical" evidence="8">
    <location>
        <begin position="117"/>
        <end position="143"/>
    </location>
</feature>
<evidence type="ECO:0000256" key="8">
    <source>
        <dbReference type="SAM" id="Phobius"/>
    </source>
</evidence>
<evidence type="ECO:0000313" key="10">
    <source>
        <dbReference type="EMBL" id="WOS42313.1"/>
    </source>
</evidence>
<evidence type="ECO:0000256" key="4">
    <source>
        <dbReference type="ARBA" id="ARBA00022519"/>
    </source>
</evidence>
<dbReference type="CDD" id="cd17369">
    <property type="entry name" value="MFS_ShiA_like"/>
    <property type="match status" value="1"/>
</dbReference>
<keyword evidence="4" id="KW-0997">Cell inner membrane</keyword>
<feature type="transmembrane region" description="Helical" evidence="8">
    <location>
        <begin position="91"/>
        <end position="111"/>
    </location>
</feature>
<feature type="transmembrane region" description="Helical" evidence="8">
    <location>
        <begin position="402"/>
        <end position="421"/>
    </location>
</feature>
<dbReference type="InterPro" id="IPR020846">
    <property type="entry name" value="MFS_dom"/>
</dbReference>
<feature type="transmembrane region" description="Helical" evidence="8">
    <location>
        <begin position="190"/>
        <end position="211"/>
    </location>
</feature>
<feature type="transmembrane region" description="Helical" evidence="8">
    <location>
        <begin position="61"/>
        <end position="79"/>
    </location>
</feature>
<feature type="transmembrane region" description="Helical" evidence="8">
    <location>
        <begin position="155"/>
        <end position="178"/>
    </location>
</feature>
<evidence type="ECO:0000256" key="1">
    <source>
        <dbReference type="ARBA" id="ARBA00004429"/>
    </source>
</evidence>
<dbReference type="Pfam" id="PF07690">
    <property type="entry name" value="MFS_1"/>
    <property type="match status" value="1"/>
</dbReference>
<evidence type="ECO:0000313" key="11">
    <source>
        <dbReference type="Proteomes" id="UP001302020"/>
    </source>
</evidence>
<feature type="domain" description="Major facilitator superfamily (MFS) profile" evidence="9">
    <location>
        <begin position="17"/>
        <end position="426"/>
    </location>
</feature>
<evidence type="ECO:0000256" key="7">
    <source>
        <dbReference type="ARBA" id="ARBA00023136"/>
    </source>
</evidence>
<dbReference type="InterPro" id="IPR004736">
    <property type="entry name" value="MHS_symport"/>
</dbReference>
<evidence type="ECO:0000256" key="3">
    <source>
        <dbReference type="ARBA" id="ARBA00022475"/>
    </source>
</evidence>
<sequence>MTAAASAVPPVNSPRRVLLASLVGTTIEFFDFYIYATAAVLVFPKLFFPKGDADAAQLQSLATFAVAFIARPLGSALFGHFGDRIGRKATLVAALLTMGLSTVLIGLLPGYDRIGLWAPALLVLCRFGQGLGLGGEWGGAVLLATENAPPGKRAWYGMFPQLGAPLGFLLCSGIFLLLGAVLDDAQFLRWGWRIPFVASALLVITGLWVRLRIHETPDFQRALDRNERVRLPMQTVLSQHAGATVLGTFAVLATFVLFYLMTVFALGYGTTTLHYSREQFLLLQMVGILFFAAGIPLSAWYGDRRGTRPAMLVASVAIIAFGLLFAPLFQAGQPWQVLAFLALGFFFMGLTYGPCGTLLAELYPVPVRYTGASLAFNLAGIVGAAPAPYVAVWLATHYGLPWVGYYLSAAALLTVLALLAIRRPRR</sequence>